<name>V4SKI6_CITCL</name>
<dbReference type="KEGG" id="cic:CICLE_v10030240mg"/>
<dbReference type="InterPro" id="IPR008265">
    <property type="entry name" value="Lipase_GDSL_AS"/>
</dbReference>
<dbReference type="CDD" id="cd01837">
    <property type="entry name" value="SGNH_plant_lipase_like"/>
    <property type="match status" value="1"/>
</dbReference>
<dbReference type="EMBL" id="KI536978">
    <property type="protein sequence ID" value="ESR37591.1"/>
    <property type="molecule type" value="Genomic_DNA"/>
</dbReference>
<protein>
    <submittedName>
        <fullName evidence="2">Uncharacterized protein</fullName>
    </submittedName>
</protein>
<dbReference type="SUPFAM" id="SSF52266">
    <property type="entry name" value="SGNH hydrolase"/>
    <property type="match status" value="1"/>
</dbReference>
<dbReference type="Pfam" id="PF00657">
    <property type="entry name" value="Lipase_GDSL"/>
    <property type="match status" value="1"/>
</dbReference>
<dbReference type="InterPro" id="IPR050592">
    <property type="entry name" value="GDSL_lipolytic_enzyme"/>
</dbReference>
<gene>
    <name evidence="2" type="ORF">CICLE_v10030240mg</name>
</gene>
<dbReference type="InterPro" id="IPR001087">
    <property type="entry name" value="GDSL"/>
</dbReference>
<reference evidence="2 3" key="1">
    <citation type="submission" date="2013-10" db="EMBL/GenBank/DDBJ databases">
        <authorList>
            <consortium name="International Citrus Genome Consortium"/>
            <person name="Jenkins J."/>
            <person name="Schmutz J."/>
            <person name="Prochnik S."/>
            <person name="Rokhsar D."/>
            <person name="Gmitter F."/>
            <person name="Ollitrault P."/>
            <person name="Machado M."/>
            <person name="Talon M."/>
            <person name="Wincker P."/>
            <person name="Jaillon O."/>
            <person name="Morgante M."/>
        </authorList>
    </citation>
    <scope>NUCLEOTIDE SEQUENCE</scope>
    <source>
        <strain evidence="3">cv. Clemenules</strain>
    </source>
</reference>
<dbReference type="InterPro" id="IPR035669">
    <property type="entry name" value="SGNH_plant_lipase-like"/>
</dbReference>
<dbReference type="PANTHER" id="PTHR45642:SF52">
    <property type="entry name" value="GDSL-LIKE LIPASE_ACYLHYDROLASE"/>
    <property type="match status" value="1"/>
</dbReference>
<dbReference type="FunFam" id="3.40.50.1110:FF:000003">
    <property type="entry name" value="GDSL esterase/lipase APG"/>
    <property type="match status" value="1"/>
</dbReference>
<dbReference type="Gene3D" id="3.40.50.1110">
    <property type="entry name" value="SGNH hydrolase"/>
    <property type="match status" value="1"/>
</dbReference>
<dbReference type="AlphaFoldDB" id="V4SKI6"/>
<keyword evidence="3" id="KW-1185">Reference proteome</keyword>
<sequence length="314" mass="34423">ASRELQENEEIPALMAFGDSILDTGNNNDLISVLKCNFPPYGMDFIGGKPTGRFCDGKVLTDLIGIIKETVPAYLDPNLQSKDLPTGSVISMSDQLKNFKEYIGKLKGVVGEEGANKTISNSLFLLSAGNNDIAIIYLDTPSRAFQYDVPTYTSLLVSWTSTFIKDLYGLGVRKIGVLSTLPLGCLPIIRTLHGGPMRFCGDNANRAAQLFNSKLLAEVNSLNSSLPQAKIVYVDVYNPLLDLIKNPVKSGFRVPERSCCGTGLFEAVILCNQLTPFTCDNVSEFVFWDSAHPSERAYRTMTPPILQDLKKSFS</sequence>
<dbReference type="eggNOG" id="ENOG502QW19">
    <property type="taxonomic scope" value="Eukaryota"/>
</dbReference>
<dbReference type="GO" id="GO:0005576">
    <property type="term" value="C:extracellular region"/>
    <property type="evidence" value="ECO:0007669"/>
    <property type="project" value="TreeGrafter"/>
</dbReference>
<organism evidence="2 3">
    <name type="scientific">Citrus clementina</name>
    <name type="common">Clementine</name>
    <name type="synonym">Citrus deliciosa x Citrus sinensis</name>
    <dbReference type="NCBI Taxonomy" id="85681"/>
    <lineage>
        <taxon>Eukaryota</taxon>
        <taxon>Viridiplantae</taxon>
        <taxon>Streptophyta</taxon>
        <taxon>Embryophyta</taxon>
        <taxon>Tracheophyta</taxon>
        <taxon>Spermatophyta</taxon>
        <taxon>Magnoliopsida</taxon>
        <taxon>eudicotyledons</taxon>
        <taxon>Gunneridae</taxon>
        <taxon>Pentapetalae</taxon>
        <taxon>rosids</taxon>
        <taxon>malvids</taxon>
        <taxon>Sapindales</taxon>
        <taxon>Rutaceae</taxon>
        <taxon>Aurantioideae</taxon>
        <taxon>Citrus</taxon>
    </lineage>
</organism>
<dbReference type="PROSITE" id="PS01098">
    <property type="entry name" value="LIPASE_GDSL_SER"/>
    <property type="match status" value="1"/>
</dbReference>
<dbReference type="InterPro" id="IPR036514">
    <property type="entry name" value="SGNH_hydro_sf"/>
</dbReference>
<dbReference type="Proteomes" id="UP000030687">
    <property type="component" value="Unassembled WGS sequence"/>
</dbReference>
<accession>V4SKI6</accession>
<dbReference type="Gramene" id="ESR37591">
    <property type="protein sequence ID" value="ESR37591"/>
    <property type="gene ID" value="CICLE_v10030240mg"/>
</dbReference>
<evidence type="ECO:0000313" key="3">
    <source>
        <dbReference type="Proteomes" id="UP000030687"/>
    </source>
</evidence>
<dbReference type="GO" id="GO:0016298">
    <property type="term" value="F:lipase activity"/>
    <property type="evidence" value="ECO:0007669"/>
    <property type="project" value="InterPro"/>
</dbReference>
<dbReference type="GO" id="GO:0006629">
    <property type="term" value="P:lipid metabolic process"/>
    <property type="evidence" value="ECO:0007669"/>
    <property type="project" value="InterPro"/>
</dbReference>
<dbReference type="OMA" id="TENQWAD"/>
<comment type="similarity">
    <text evidence="1">Belongs to the 'GDSL' lipolytic enzyme family.</text>
</comment>
<dbReference type="PANTHER" id="PTHR45642">
    <property type="entry name" value="GDSL ESTERASE/LIPASE EXL3"/>
    <property type="match status" value="1"/>
</dbReference>
<feature type="non-terminal residue" evidence="2">
    <location>
        <position position="1"/>
    </location>
</feature>
<proteinExistence type="inferred from homology"/>
<evidence type="ECO:0000256" key="1">
    <source>
        <dbReference type="ARBA" id="ARBA00008668"/>
    </source>
</evidence>
<evidence type="ECO:0000313" key="2">
    <source>
        <dbReference type="EMBL" id="ESR37591.1"/>
    </source>
</evidence>
<dbReference type="InParanoid" id="V4SKI6"/>